<keyword evidence="2" id="KW-1185">Reference proteome</keyword>
<dbReference type="RefSeq" id="WP_283442614.1">
    <property type="nucleotide sequence ID" value="NZ_FXUL01000008.1"/>
</dbReference>
<name>A0ABY1Q8A1_9BURK</name>
<dbReference type="Proteomes" id="UP001158049">
    <property type="component" value="Unassembled WGS sequence"/>
</dbReference>
<accession>A0ABY1Q8A1</accession>
<protein>
    <recommendedName>
        <fullName evidence="3">Bacteriocin</fullName>
    </recommendedName>
</protein>
<organism evidence="1 2">
    <name type="scientific">Noviherbaspirillum suwonense</name>
    <dbReference type="NCBI Taxonomy" id="1224511"/>
    <lineage>
        <taxon>Bacteria</taxon>
        <taxon>Pseudomonadati</taxon>
        <taxon>Pseudomonadota</taxon>
        <taxon>Betaproteobacteria</taxon>
        <taxon>Burkholderiales</taxon>
        <taxon>Oxalobacteraceae</taxon>
        <taxon>Noviherbaspirillum</taxon>
    </lineage>
</organism>
<proteinExistence type="predicted"/>
<evidence type="ECO:0000313" key="1">
    <source>
        <dbReference type="EMBL" id="SMP62421.1"/>
    </source>
</evidence>
<comment type="caution">
    <text evidence="1">The sequence shown here is derived from an EMBL/GenBank/DDBJ whole genome shotgun (WGS) entry which is preliminary data.</text>
</comment>
<evidence type="ECO:0000313" key="2">
    <source>
        <dbReference type="Proteomes" id="UP001158049"/>
    </source>
</evidence>
<gene>
    <name evidence="1" type="ORF">SAMN06295970_108109</name>
</gene>
<evidence type="ECO:0008006" key="3">
    <source>
        <dbReference type="Google" id="ProtNLM"/>
    </source>
</evidence>
<sequence length="77" mass="8087">MKALMIKDLAVTKQLGAEEMSTVRGGSNYNVHNVNYAKSGGFASPSAVIAPVTQVDATSYTHNTMLQNFGGLQGAIL</sequence>
<reference evidence="1 2" key="1">
    <citation type="submission" date="2017-05" db="EMBL/GenBank/DDBJ databases">
        <authorList>
            <person name="Varghese N."/>
            <person name="Submissions S."/>
        </authorList>
    </citation>
    <scope>NUCLEOTIDE SEQUENCE [LARGE SCALE GENOMIC DNA]</scope>
    <source>
        <strain evidence="1 2">DSM 26001</strain>
    </source>
</reference>
<dbReference type="EMBL" id="FXUL01000008">
    <property type="protein sequence ID" value="SMP62421.1"/>
    <property type="molecule type" value="Genomic_DNA"/>
</dbReference>